<sequence>MPAHIRTWSSSEACRVEGCEDDGCVSSQIWFRTEPLDNTFIYRAAQLQLYTDSHDQGFVDDKDSGAWSWFELVILPDEKTDEPVICDGKELVWRSHSNRLGSKDNSRHFGIVFDRRQEILDALEPGNVIGVRVCAQFAGWYNQAVHGTLKATVLDTDLFSPMNWTLSSGRPAEDIPEAILSGVYTVTAATRCDVTVEVSEDDLLSTSRVFSRVWFSSPILEKDVIPRIEDVQLTTRGHDQGFVDDPNAGSWSWFDVAVFDSPKATEPRVKDGRALVWRSHNNEIGHKYSTDRQGVVFDRNHEMLSLLEDGNVIAVCVCARFAGWSNHAESGHLVVRIANMPLQRRPETLGIDYVKLQQEQIASQERLGAYLDYITPQNQPPAYSDVVESTARPWRADDDLGQGKPPLRLLSLDGGGVRGISSLYILQQVMEDIAGDKNAKPCEYFDMIAGTSTGGLIALMLGRLRMSVPDCIRAYNDLAKQIFGDKSYMRLGWKGAFYDENVFTKALQDFIASDKYGKPSYDKDSPMYDPDPNACKVFVLACRAKGVNNESVLHLRTYKNPNTDNPGAQTKIWEAARATSAAPAYFLQQQIGEDSTVDGGIAANNPILLLINEADSFFGPARLKQCVVSLGTGMKPNISFGNGKVVALRDYEMWLALATSGEWEHLLAKDDSRVKACYYRFNAGKKTSKGDDWEKPIDLDKWNEMPKMISWTVEYLEKEKQRVKECASRLPLRLKAQ</sequence>
<dbReference type="InterPro" id="IPR016035">
    <property type="entry name" value="Acyl_Trfase/lysoPLipase"/>
</dbReference>
<dbReference type="HOGENOM" id="CLU_022435_0_0_1"/>
<dbReference type="PANTHER" id="PTHR24185:SF1">
    <property type="entry name" value="CALCIUM-INDEPENDENT PHOSPHOLIPASE A2-GAMMA"/>
    <property type="match status" value="1"/>
</dbReference>
<protein>
    <recommendedName>
        <fullName evidence="5">PNPLA domain-containing protein</fullName>
    </recommendedName>
</protein>
<evidence type="ECO:0000313" key="7">
    <source>
        <dbReference type="Proteomes" id="UP000016930"/>
    </source>
</evidence>
<feature type="domain" description="PNPLA" evidence="5">
    <location>
        <begin position="410"/>
        <end position="611"/>
    </location>
</feature>
<dbReference type="PANTHER" id="PTHR24185">
    <property type="entry name" value="CALCIUM-INDEPENDENT PHOSPHOLIPASE A2-GAMMA"/>
    <property type="match status" value="1"/>
</dbReference>
<keyword evidence="3 4" id="KW-0443">Lipid metabolism</keyword>
<dbReference type="GO" id="GO:0016042">
    <property type="term" value="P:lipid catabolic process"/>
    <property type="evidence" value="ECO:0007669"/>
    <property type="project" value="UniProtKB-UniRule"/>
</dbReference>
<dbReference type="Gene3D" id="3.40.1090.10">
    <property type="entry name" value="Cytosolic phospholipase A2 catalytic domain"/>
    <property type="match status" value="1"/>
</dbReference>
<dbReference type="Proteomes" id="UP000016930">
    <property type="component" value="Unassembled WGS sequence"/>
</dbReference>
<keyword evidence="1 4" id="KW-0378">Hydrolase</keyword>
<gene>
    <name evidence="6" type="ORF">CERSUDRAFT_150518</name>
</gene>
<keyword evidence="7" id="KW-1185">Reference proteome</keyword>
<evidence type="ECO:0000259" key="5">
    <source>
        <dbReference type="PROSITE" id="PS51635"/>
    </source>
</evidence>
<feature type="active site" description="Proton acceptor" evidence="4">
    <location>
        <position position="598"/>
    </location>
</feature>
<dbReference type="SUPFAM" id="SSF52151">
    <property type="entry name" value="FabD/lysophospholipase-like"/>
    <property type="match status" value="1"/>
</dbReference>
<keyword evidence="2 4" id="KW-0442">Lipid degradation</keyword>
<evidence type="ECO:0000256" key="1">
    <source>
        <dbReference type="ARBA" id="ARBA00022801"/>
    </source>
</evidence>
<feature type="active site" description="Nucleophile" evidence="4">
    <location>
        <position position="452"/>
    </location>
</feature>
<proteinExistence type="predicted"/>
<feature type="short sequence motif" description="GXSXG" evidence="4">
    <location>
        <begin position="450"/>
        <end position="454"/>
    </location>
</feature>
<evidence type="ECO:0000256" key="3">
    <source>
        <dbReference type="ARBA" id="ARBA00023098"/>
    </source>
</evidence>
<dbReference type="STRING" id="914234.M2PT01"/>
<evidence type="ECO:0000256" key="2">
    <source>
        <dbReference type="ARBA" id="ARBA00022963"/>
    </source>
</evidence>
<feature type="short sequence motif" description="DGA/G" evidence="4">
    <location>
        <begin position="598"/>
        <end position="600"/>
    </location>
</feature>
<evidence type="ECO:0000256" key="4">
    <source>
        <dbReference type="PROSITE-ProRule" id="PRU01161"/>
    </source>
</evidence>
<dbReference type="AlphaFoldDB" id="M2PT01"/>
<dbReference type="GO" id="GO:0046486">
    <property type="term" value="P:glycerolipid metabolic process"/>
    <property type="evidence" value="ECO:0007669"/>
    <property type="project" value="UniProtKB-ARBA"/>
</dbReference>
<feature type="short sequence motif" description="GXGXXG" evidence="4">
    <location>
        <begin position="414"/>
        <end position="419"/>
    </location>
</feature>
<dbReference type="GO" id="GO:0016020">
    <property type="term" value="C:membrane"/>
    <property type="evidence" value="ECO:0007669"/>
    <property type="project" value="TreeGrafter"/>
</dbReference>
<name>M2PT01_CERS8</name>
<dbReference type="EMBL" id="KB445793">
    <property type="protein sequence ID" value="EMD39819.1"/>
    <property type="molecule type" value="Genomic_DNA"/>
</dbReference>
<dbReference type="OrthoDB" id="630895at2759"/>
<organism evidence="6 7">
    <name type="scientific">Ceriporiopsis subvermispora (strain B)</name>
    <name type="common">White-rot fungus</name>
    <name type="synonym">Gelatoporia subvermispora</name>
    <dbReference type="NCBI Taxonomy" id="914234"/>
    <lineage>
        <taxon>Eukaryota</taxon>
        <taxon>Fungi</taxon>
        <taxon>Dikarya</taxon>
        <taxon>Basidiomycota</taxon>
        <taxon>Agaricomycotina</taxon>
        <taxon>Agaricomycetes</taxon>
        <taxon>Polyporales</taxon>
        <taxon>Gelatoporiaceae</taxon>
        <taxon>Gelatoporia</taxon>
    </lineage>
</organism>
<dbReference type="Pfam" id="PF01734">
    <property type="entry name" value="Patatin"/>
    <property type="match status" value="1"/>
</dbReference>
<dbReference type="GO" id="GO:0019369">
    <property type="term" value="P:arachidonate metabolic process"/>
    <property type="evidence" value="ECO:0007669"/>
    <property type="project" value="TreeGrafter"/>
</dbReference>
<evidence type="ECO:0000313" key="6">
    <source>
        <dbReference type="EMBL" id="EMD39819.1"/>
    </source>
</evidence>
<dbReference type="InterPro" id="IPR002641">
    <property type="entry name" value="PNPLA_dom"/>
</dbReference>
<dbReference type="GO" id="GO:0047499">
    <property type="term" value="F:calcium-independent phospholipase A2 activity"/>
    <property type="evidence" value="ECO:0007669"/>
    <property type="project" value="TreeGrafter"/>
</dbReference>
<accession>M2PT01</accession>
<dbReference type="PROSITE" id="PS51635">
    <property type="entry name" value="PNPLA"/>
    <property type="match status" value="1"/>
</dbReference>
<reference evidence="6 7" key="1">
    <citation type="journal article" date="2012" name="Proc. Natl. Acad. Sci. U.S.A.">
        <title>Comparative genomics of Ceriporiopsis subvermispora and Phanerochaete chrysosporium provide insight into selective ligninolysis.</title>
        <authorList>
            <person name="Fernandez-Fueyo E."/>
            <person name="Ruiz-Duenas F.J."/>
            <person name="Ferreira P."/>
            <person name="Floudas D."/>
            <person name="Hibbett D.S."/>
            <person name="Canessa P."/>
            <person name="Larrondo L.F."/>
            <person name="James T.Y."/>
            <person name="Seelenfreund D."/>
            <person name="Lobos S."/>
            <person name="Polanco R."/>
            <person name="Tello M."/>
            <person name="Honda Y."/>
            <person name="Watanabe T."/>
            <person name="Watanabe T."/>
            <person name="Ryu J.S."/>
            <person name="Kubicek C.P."/>
            <person name="Schmoll M."/>
            <person name="Gaskell J."/>
            <person name="Hammel K.E."/>
            <person name="St John F.J."/>
            <person name="Vanden Wymelenberg A."/>
            <person name="Sabat G."/>
            <person name="Splinter BonDurant S."/>
            <person name="Syed K."/>
            <person name="Yadav J.S."/>
            <person name="Doddapaneni H."/>
            <person name="Subramanian V."/>
            <person name="Lavin J.L."/>
            <person name="Oguiza J.A."/>
            <person name="Perez G."/>
            <person name="Pisabarro A.G."/>
            <person name="Ramirez L."/>
            <person name="Santoyo F."/>
            <person name="Master E."/>
            <person name="Coutinho P.M."/>
            <person name="Henrissat B."/>
            <person name="Lombard V."/>
            <person name="Magnuson J.K."/>
            <person name="Kuees U."/>
            <person name="Hori C."/>
            <person name="Igarashi K."/>
            <person name="Samejima M."/>
            <person name="Held B.W."/>
            <person name="Barry K.W."/>
            <person name="LaButti K.M."/>
            <person name="Lapidus A."/>
            <person name="Lindquist E.A."/>
            <person name="Lucas S.M."/>
            <person name="Riley R."/>
            <person name="Salamov A.A."/>
            <person name="Hoffmeister D."/>
            <person name="Schwenk D."/>
            <person name="Hadar Y."/>
            <person name="Yarden O."/>
            <person name="de Vries R.P."/>
            <person name="Wiebenga A."/>
            <person name="Stenlid J."/>
            <person name="Eastwood D."/>
            <person name="Grigoriev I.V."/>
            <person name="Berka R.M."/>
            <person name="Blanchette R.A."/>
            <person name="Kersten P."/>
            <person name="Martinez A.T."/>
            <person name="Vicuna R."/>
            <person name="Cullen D."/>
        </authorList>
    </citation>
    <scope>NUCLEOTIDE SEQUENCE [LARGE SCALE GENOMIC DNA]</scope>
    <source>
        <strain evidence="6 7">B</strain>
    </source>
</reference>